<keyword evidence="2" id="KW-0067">ATP-binding</keyword>
<sequence length="382" mass="43009">MAWNWQLEGWPHFEWQPPRLRLREQAFTENAAVAVGTMRHIGSEDREELVIELLSSNAISTSAIEGEILDRDSVQSSLRRQLGMSAANLRSRPAEAGIAEMMADLYRRPLSPISEQRLFEWHRMVMNGRRDLSQIGSYRSHDEPMQIVSGALGRERVHFEAPPSDRLAKEMGMFLEWLDRTSPGGPEPLPTLARAGIAHLWFESIHPFEDGNGRIGRVIAESILARAISTPTFSALSKTLLKHRKDYYARLEAASTTLLIDDWLSWFADRALEAQASADDLVGFLIEKTRFMDRLRGIINERQEKVLLRMLAEGPEGFEGGLSAGNYATITGAPPSTITRDLSDLVDKGALLRSGERKATRYRLNLATQSERPVATRLHPER</sequence>
<dbReference type="GO" id="GO:0005524">
    <property type="term" value="F:ATP binding"/>
    <property type="evidence" value="ECO:0007669"/>
    <property type="project" value="UniProtKB-KW"/>
</dbReference>
<dbReference type="AlphaFoldDB" id="A0A504U698"/>
<evidence type="ECO:0000313" key="5">
    <source>
        <dbReference type="Proteomes" id="UP000316429"/>
    </source>
</evidence>
<feature type="active site" evidence="1">
    <location>
        <position position="206"/>
    </location>
</feature>
<dbReference type="InterPro" id="IPR036597">
    <property type="entry name" value="Fido-like_dom_sf"/>
</dbReference>
<dbReference type="PANTHER" id="PTHR13504">
    <property type="entry name" value="FIDO DOMAIN-CONTAINING PROTEIN DDB_G0283145"/>
    <property type="match status" value="1"/>
</dbReference>
<protein>
    <submittedName>
        <fullName evidence="4">Fic family protein</fullName>
    </submittedName>
</protein>
<dbReference type="InterPro" id="IPR040198">
    <property type="entry name" value="Fido_containing"/>
</dbReference>
<keyword evidence="2" id="KW-0547">Nucleotide-binding</keyword>
<comment type="caution">
    <text evidence="4">The sequence shown here is derived from an EMBL/GenBank/DDBJ whole genome shotgun (WGS) entry which is preliminary data.</text>
</comment>
<dbReference type="Proteomes" id="UP000316429">
    <property type="component" value="Unassembled WGS sequence"/>
</dbReference>
<dbReference type="InterPro" id="IPR036388">
    <property type="entry name" value="WH-like_DNA-bd_sf"/>
</dbReference>
<dbReference type="Gene3D" id="1.10.10.10">
    <property type="entry name" value="Winged helix-like DNA-binding domain superfamily/Winged helix DNA-binding domain"/>
    <property type="match status" value="1"/>
</dbReference>
<name>A0A504U698_9HYPH</name>
<evidence type="ECO:0000313" key="4">
    <source>
        <dbReference type="EMBL" id="TPP05945.1"/>
    </source>
</evidence>
<gene>
    <name evidence="4" type="ORF">FJQ55_19600</name>
</gene>
<dbReference type="SUPFAM" id="SSF140931">
    <property type="entry name" value="Fic-like"/>
    <property type="match status" value="1"/>
</dbReference>
<dbReference type="Gene3D" id="1.10.3290.10">
    <property type="entry name" value="Fido-like domain"/>
    <property type="match status" value="1"/>
</dbReference>
<accession>A0A504U698</accession>
<dbReference type="PROSITE" id="PS51459">
    <property type="entry name" value="FIDO"/>
    <property type="match status" value="1"/>
</dbReference>
<organism evidence="4 5">
    <name type="scientific">Rhizobium glycinendophyticum</name>
    <dbReference type="NCBI Taxonomy" id="2589807"/>
    <lineage>
        <taxon>Bacteria</taxon>
        <taxon>Pseudomonadati</taxon>
        <taxon>Pseudomonadota</taxon>
        <taxon>Alphaproteobacteria</taxon>
        <taxon>Hyphomicrobiales</taxon>
        <taxon>Rhizobiaceae</taxon>
        <taxon>Rhizobium/Agrobacterium group</taxon>
        <taxon>Rhizobium</taxon>
    </lineage>
</organism>
<dbReference type="InterPro" id="IPR025230">
    <property type="entry name" value="DUF4172"/>
</dbReference>
<evidence type="ECO:0000256" key="1">
    <source>
        <dbReference type="PIRSR" id="PIRSR640198-1"/>
    </source>
</evidence>
<feature type="binding site" evidence="2">
    <location>
        <begin position="210"/>
        <end position="217"/>
    </location>
    <ligand>
        <name>ATP</name>
        <dbReference type="ChEBI" id="CHEBI:30616"/>
    </ligand>
</feature>
<dbReference type="Pfam" id="PF02661">
    <property type="entry name" value="Fic"/>
    <property type="match status" value="1"/>
</dbReference>
<dbReference type="RefSeq" id="WP_140831149.1">
    <property type="nucleotide sequence ID" value="NZ_VFYP01000004.1"/>
</dbReference>
<dbReference type="EMBL" id="VFYP01000004">
    <property type="protein sequence ID" value="TPP05945.1"/>
    <property type="molecule type" value="Genomic_DNA"/>
</dbReference>
<proteinExistence type="predicted"/>
<feature type="domain" description="Fido" evidence="3">
    <location>
        <begin position="113"/>
        <end position="269"/>
    </location>
</feature>
<evidence type="ECO:0000256" key="2">
    <source>
        <dbReference type="PIRSR" id="PIRSR640198-2"/>
    </source>
</evidence>
<dbReference type="OrthoDB" id="9813719at2"/>
<dbReference type="Pfam" id="PF13776">
    <property type="entry name" value="DUF4172"/>
    <property type="match status" value="1"/>
</dbReference>
<dbReference type="InterPro" id="IPR003812">
    <property type="entry name" value="Fido"/>
</dbReference>
<dbReference type="PANTHER" id="PTHR13504:SF33">
    <property type="entry name" value="FIC FAMILY PROTEIN"/>
    <property type="match status" value="1"/>
</dbReference>
<keyword evidence="5" id="KW-1185">Reference proteome</keyword>
<reference evidence="4 5" key="1">
    <citation type="submission" date="2019-06" db="EMBL/GenBank/DDBJ databases">
        <title>Rhizobium sp. CL12 isolated from roots of soybean.</title>
        <authorList>
            <person name="Wang C."/>
        </authorList>
    </citation>
    <scope>NUCLEOTIDE SEQUENCE [LARGE SCALE GENOMIC DNA]</scope>
    <source>
        <strain evidence="4 5">CL12</strain>
    </source>
</reference>
<feature type="binding site" evidence="2">
    <location>
        <begin position="247"/>
        <end position="248"/>
    </location>
    <ligand>
        <name>ATP</name>
        <dbReference type="ChEBI" id="CHEBI:30616"/>
    </ligand>
</feature>
<evidence type="ECO:0000259" key="3">
    <source>
        <dbReference type="PROSITE" id="PS51459"/>
    </source>
</evidence>